<evidence type="ECO:0000256" key="1">
    <source>
        <dbReference type="SAM" id="Phobius"/>
    </source>
</evidence>
<accession>A0A1F5SEE3</accession>
<comment type="caution">
    <text evidence="2">The sequence shown here is derived from an EMBL/GenBank/DDBJ whole genome shotgun (WGS) entry which is preliminary data.</text>
</comment>
<keyword evidence="1" id="KW-0812">Transmembrane</keyword>
<dbReference type="Proteomes" id="UP000178367">
    <property type="component" value="Unassembled WGS sequence"/>
</dbReference>
<organism evidence="2 3">
    <name type="scientific">Candidatus Falkowbacteria bacterium RIFOXYA2_FULL_47_19</name>
    <dbReference type="NCBI Taxonomy" id="1797994"/>
    <lineage>
        <taxon>Bacteria</taxon>
        <taxon>Candidatus Falkowiibacteriota</taxon>
    </lineage>
</organism>
<keyword evidence="1" id="KW-1133">Transmembrane helix</keyword>
<dbReference type="EMBL" id="MFGB01000023">
    <property type="protein sequence ID" value="OGF25090.1"/>
    <property type="molecule type" value="Genomic_DNA"/>
</dbReference>
<evidence type="ECO:0000313" key="3">
    <source>
        <dbReference type="Proteomes" id="UP000178367"/>
    </source>
</evidence>
<name>A0A1F5SEE3_9BACT</name>
<sequence>MKKAIQILLIIILVSVISMIVVFVFNPFDLRTKFISSMINSYLSGTIENYSPLDSNSGGGTVIENNESSADKHPLLNEEQEKTLENYGVDVSQLPSSITPGMGECFIEKLGQKRADEIVGGATPSAMEIFKTRSCLGQ</sequence>
<proteinExistence type="predicted"/>
<dbReference type="STRING" id="1797994.A2227_07110"/>
<keyword evidence="1" id="KW-0472">Membrane</keyword>
<gene>
    <name evidence="2" type="ORF">A2227_07110</name>
</gene>
<protein>
    <submittedName>
        <fullName evidence="2">Uncharacterized protein</fullName>
    </submittedName>
</protein>
<evidence type="ECO:0000313" key="2">
    <source>
        <dbReference type="EMBL" id="OGF25090.1"/>
    </source>
</evidence>
<dbReference type="AlphaFoldDB" id="A0A1F5SEE3"/>
<reference evidence="2 3" key="1">
    <citation type="journal article" date="2016" name="Nat. Commun.">
        <title>Thousands of microbial genomes shed light on interconnected biogeochemical processes in an aquifer system.</title>
        <authorList>
            <person name="Anantharaman K."/>
            <person name="Brown C.T."/>
            <person name="Hug L.A."/>
            <person name="Sharon I."/>
            <person name="Castelle C.J."/>
            <person name="Probst A.J."/>
            <person name="Thomas B.C."/>
            <person name="Singh A."/>
            <person name="Wilkins M.J."/>
            <person name="Karaoz U."/>
            <person name="Brodie E.L."/>
            <person name="Williams K.H."/>
            <person name="Hubbard S.S."/>
            <person name="Banfield J.F."/>
        </authorList>
    </citation>
    <scope>NUCLEOTIDE SEQUENCE [LARGE SCALE GENOMIC DNA]</scope>
</reference>
<feature type="transmembrane region" description="Helical" evidence="1">
    <location>
        <begin position="7"/>
        <end position="28"/>
    </location>
</feature>